<dbReference type="RefSeq" id="WP_154458346.1">
    <property type="nucleotide sequence ID" value="NZ_VUMV01000006.1"/>
</dbReference>
<sequence length="364" mass="41541">MAFDKKELEFTKRGPNFVDMTKPGPPIYNFPISAKEEAARMYRQKGSMWMPYGVEIGVFTPQIIPDNIARGFVFEKNMMSPDKYGGKDMFGVEWEYVPVVGGSMEKPGVPHLLNDISEWHDKIVWPDINSWDWDQSGRDNYEFLHNGQCNSFWFLNGAGFERIISFLGFEQAAVTLIDEDSTDDLKELLQKLVDLHIQLIDAACETYGDGIDSFTYHDDWGSQKAPFFSKDVAREIFVPFQKQITDHIKAKGKFADLHSCGHIELQIENIVAAGWQSWTPMAMNDTKQLYKDWGDKIVISVCDDPLPAGATPEEQKAQAVRFVKEYYSPDKPSQFSLYSNANLTDAYVEGLYETSREMYESGTK</sequence>
<keyword evidence="1" id="KW-0489">Methyltransferase</keyword>
<dbReference type="InterPro" id="IPR038071">
    <property type="entry name" value="UROD/MetE-like_sf"/>
</dbReference>
<dbReference type="EMBL" id="VUMV01000006">
    <property type="protein sequence ID" value="MST82433.1"/>
    <property type="molecule type" value="Genomic_DNA"/>
</dbReference>
<gene>
    <name evidence="1" type="ORF">FYJ60_08910</name>
</gene>
<dbReference type="GO" id="GO:0008168">
    <property type="term" value="F:methyltransferase activity"/>
    <property type="evidence" value="ECO:0007669"/>
    <property type="project" value="UniProtKB-KW"/>
</dbReference>
<proteinExistence type="predicted"/>
<dbReference type="GO" id="GO:0032259">
    <property type="term" value="P:methylation"/>
    <property type="evidence" value="ECO:0007669"/>
    <property type="project" value="UniProtKB-KW"/>
</dbReference>
<protein>
    <submittedName>
        <fullName evidence="1">Methyltransferase</fullName>
    </submittedName>
</protein>
<dbReference type="SUPFAM" id="SSF51726">
    <property type="entry name" value="UROD/MetE-like"/>
    <property type="match status" value="1"/>
</dbReference>
<accession>A0A7X2TPX2</accession>
<reference evidence="1 2" key="1">
    <citation type="submission" date="2019-08" db="EMBL/GenBank/DDBJ databases">
        <title>In-depth cultivation of the pig gut microbiome towards novel bacterial diversity and tailored functional studies.</title>
        <authorList>
            <person name="Wylensek D."/>
            <person name="Hitch T.C.A."/>
            <person name="Clavel T."/>
        </authorList>
    </citation>
    <scope>NUCLEOTIDE SEQUENCE [LARGE SCALE GENOMIC DNA]</scope>
    <source>
        <strain evidence="1 2">Oil+RF-744-WCA-WT-13</strain>
    </source>
</reference>
<evidence type="ECO:0000313" key="2">
    <source>
        <dbReference type="Proteomes" id="UP000466864"/>
    </source>
</evidence>
<name>A0A7X2TPX2_9FIRM</name>
<dbReference type="Proteomes" id="UP000466864">
    <property type="component" value="Unassembled WGS sequence"/>
</dbReference>
<dbReference type="AlphaFoldDB" id="A0A7X2TPX2"/>
<organism evidence="1 2">
    <name type="scientific">Bilifractor porci</name>
    <dbReference type="NCBI Taxonomy" id="2606636"/>
    <lineage>
        <taxon>Bacteria</taxon>
        <taxon>Bacillati</taxon>
        <taxon>Bacillota</taxon>
        <taxon>Clostridia</taxon>
        <taxon>Lachnospirales</taxon>
        <taxon>Lachnospiraceae</taxon>
        <taxon>Bilifractor</taxon>
    </lineage>
</organism>
<dbReference type="Gene3D" id="3.20.20.210">
    <property type="match status" value="1"/>
</dbReference>
<comment type="caution">
    <text evidence="1">The sequence shown here is derived from an EMBL/GenBank/DDBJ whole genome shotgun (WGS) entry which is preliminary data.</text>
</comment>
<evidence type="ECO:0000313" key="1">
    <source>
        <dbReference type="EMBL" id="MST82433.1"/>
    </source>
</evidence>
<keyword evidence="2" id="KW-1185">Reference proteome</keyword>
<keyword evidence="1" id="KW-0808">Transferase</keyword>